<reference evidence="2 3" key="1">
    <citation type="submission" date="2019-08" db="EMBL/GenBank/DDBJ databases">
        <title>Bradyrhizobium hipponensis sp. nov., a rhizobium isolated from a Lupinus angustifolius root nodule in Tunisia.</title>
        <authorList>
            <person name="Off K."/>
            <person name="Rejili M."/>
            <person name="Mars M."/>
            <person name="Brachmann A."/>
            <person name="Marin M."/>
        </authorList>
    </citation>
    <scope>NUCLEOTIDE SEQUENCE [LARGE SCALE GENOMIC DNA]</scope>
    <source>
        <strain evidence="2 3">CTAW11</strain>
    </source>
</reference>
<sequence>MPYLIVAQLPPALAEAMRRAGYDAAHVAEFGLANATDGTIWNEAVSRSAVLVTKDRDFSLLRAAKKQGPVVLWVRGGNIDNRALFRQFLSAMPQIGEAVERGEAVTEFVGS</sequence>
<dbReference type="RefSeq" id="WP_148753803.1">
    <property type="nucleotide sequence ID" value="NZ_VSSR01000042.1"/>
</dbReference>
<dbReference type="OrthoDB" id="27473at2"/>
<dbReference type="InterPro" id="IPR041049">
    <property type="entry name" value="DUF5615"/>
</dbReference>
<accession>A0A5S4WUE3</accession>
<comment type="caution">
    <text evidence="2">The sequence shown here is derived from an EMBL/GenBank/DDBJ whole genome shotgun (WGS) entry which is preliminary data.</text>
</comment>
<evidence type="ECO:0000313" key="2">
    <source>
        <dbReference type="EMBL" id="TYL80429.1"/>
    </source>
</evidence>
<dbReference type="Pfam" id="PF18480">
    <property type="entry name" value="DUF5615"/>
    <property type="match status" value="1"/>
</dbReference>
<dbReference type="AlphaFoldDB" id="A0A5S4WUE3"/>
<protein>
    <recommendedName>
        <fullName evidence="1">DUF5615 domain-containing protein</fullName>
    </recommendedName>
</protein>
<organism evidence="2 3">
    <name type="scientific">Bradyrhizobium cytisi</name>
    <dbReference type="NCBI Taxonomy" id="515489"/>
    <lineage>
        <taxon>Bacteria</taxon>
        <taxon>Pseudomonadati</taxon>
        <taxon>Pseudomonadota</taxon>
        <taxon>Alphaproteobacteria</taxon>
        <taxon>Hyphomicrobiales</taxon>
        <taxon>Nitrobacteraceae</taxon>
        <taxon>Bradyrhizobium</taxon>
    </lineage>
</organism>
<evidence type="ECO:0000313" key="3">
    <source>
        <dbReference type="Proteomes" id="UP000324853"/>
    </source>
</evidence>
<proteinExistence type="predicted"/>
<dbReference type="EMBL" id="VSSR01000042">
    <property type="protein sequence ID" value="TYL80429.1"/>
    <property type="molecule type" value="Genomic_DNA"/>
</dbReference>
<gene>
    <name evidence="2" type="ORF">FXB38_26180</name>
</gene>
<feature type="domain" description="DUF5615" evidence="1">
    <location>
        <begin position="2"/>
        <end position="104"/>
    </location>
</feature>
<keyword evidence="3" id="KW-1185">Reference proteome</keyword>
<name>A0A5S4WUE3_9BRAD</name>
<evidence type="ECO:0000259" key="1">
    <source>
        <dbReference type="Pfam" id="PF18480"/>
    </source>
</evidence>
<dbReference type="Proteomes" id="UP000324853">
    <property type="component" value="Unassembled WGS sequence"/>
</dbReference>